<comment type="caution">
    <text evidence="2">The sequence shown here is derived from an EMBL/GenBank/DDBJ whole genome shotgun (WGS) entry which is preliminary data.</text>
</comment>
<name>A0A2G9X355_9HYPH</name>
<dbReference type="PANTHER" id="PTHR42815:SF2">
    <property type="entry name" value="FAD-BINDING, PUTATIVE (AFU_ORTHOLOGUE AFUA_6G07600)-RELATED"/>
    <property type="match status" value="1"/>
</dbReference>
<dbReference type="InterPro" id="IPR011576">
    <property type="entry name" value="Pyridox_Oxase_N"/>
</dbReference>
<dbReference type="RefSeq" id="WP_100078921.1">
    <property type="nucleotide sequence ID" value="NZ_NQVN01000001.1"/>
</dbReference>
<dbReference type="Pfam" id="PF01243">
    <property type="entry name" value="PNPOx_N"/>
    <property type="match status" value="1"/>
</dbReference>
<evidence type="ECO:0000313" key="2">
    <source>
        <dbReference type="EMBL" id="PIP00983.1"/>
    </source>
</evidence>
<keyword evidence="3" id="KW-1185">Reference proteome</keyword>
<dbReference type="InterPro" id="IPR024029">
    <property type="entry name" value="Pyridox_Oxase_FMN-dep"/>
</dbReference>
<reference evidence="2 3" key="1">
    <citation type="submission" date="2017-08" db="EMBL/GenBank/DDBJ databases">
        <title>Pleomorphomonas carboxidotrophicus sp. nov., a new mesophilic hydrogenogenic carboxidotroph.</title>
        <authorList>
            <person name="Esquivel-Elizondo S."/>
            <person name="Krajmalnik-Brown R."/>
            <person name="Maldonado J."/>
        </authorList>
    </citation>
    <scope>NUCLEOTIDE SEQUENCE [LARGE SCALE GENOMIC DNA]</scope>
    <source>
        <strain evidence="2 3">SVCO-16</strain>
    </source>
</reference>
<dbReference type="SUPFAM" id="SSF50475">
    <property type="entry name" value="FMN-binding split barrel"/>
    <property type="match status" value="1"/>
</dbReference>
<sequence length="208" mass="22761">MTLQSPPLAEADLDRLYAPPSEHIQKAVMPELLSFHVAYLEKATFFCLATGDSTGLDASPRGGPPGFVHVLDSKTVAFADWPGNNRIESLRNLTEDDRLGMLFLFPGLDVFMRINGHGRITEDPALCMSLAEGAKRPKTAVVVTVDEVLFHCGKAVNRARLWDPASRIDRRSVPTPGQMLAAMTRQDAAVAEAIDAQYDHAVRTDLYG</sequence>
<dbReference type="OrthoDB" id="9790331at2"/>
<gene>
    <name evidence="2" type="ORF">CJ014_02515</name>
</gene>
<evidence type="ECO:0000313" key="3">
    <source>
        <dbReference type="Proteomes" id="UP000231070"/>
    </source>
</evidence>
<feature type="domain" description="Pyridoxamine 5'-phosphate oxidase N-terminal" evidence="1">
    <location>
        <begin position="37"/>
        <end position="152"/>
    </location>
</feature>
<organism evidence="2 3">
    <name type="scientific">Pleomorphomonas carboxyditropha</name>
    <dbReference type="NCBI Taxonomy" id="2023338"/>
    <lineage>
        <taxon>Bacteria</taxon>
        <taxon>Pseudomonadati</taxon>
        <taxon>Pseudomonadota</taxon>
        <taxon>Alphaproteobacteria</taxon>
        <taxon>Hyphomicrobiales</taxon>
        <taxon>Pleomorphomonadaceae</taxon>
        <taxon>Pleomorphomonas</taxon>
    </lineage>
</organism>
<accession>A0A2G9X355</accession>
<dbReference type="NCBIfam" id="TIGR04025">
    <property type="entry name" value="PPOX_FMN_DR2398"/>
    <property type="match status" value="1"/>
</dbReference>
<dbReference type="AlphaFoldDB" id="A0A2G9X355"/>
<dbReference type="Proteomes" id="UP000231070">
    <property type="component" value="Unassembled WGS sequence"/>
</dbReference>
<dbReference type="Gene3D" id="2.30.110.10">
    <property type="entry name" value="Electron Transport, Fmn-binding Protein, Chain A"/>
    <property type="match status" value="1"/>
</dbReference>
<dbReference type="InterPro" id="IPR012349">
    <property type="entry name" value="Split_barrel_FMN-bd"/>
</dbReference>
<dbReference type="EMBL" id="NQVN01000001">
    <property type="protein sequence ID" value="PIP00983.1"/>
    <property type="molecule type" value="Genomic_DNA"/>
</dbReference>
<evidence type="ECO:0000259" key="1">
    <source>
        <dbReference type="Pfam" id="PF01243"/>
    </source>
</evidence>
<proteinExistence type="predicted"/>
<dbReference type="PANTHER" id="PTHR42815">
    <property type="entry name" value="FAD-BINDING, PUTATIVE (AFU_ORTHOLOGUE AFUA_6G07600)-RELATED"/>
    <property type="match status" value="1"/>
</dbReference>
<protein>
    <submittedName>
        <fullName evidence="2">Pyridoxamine 5'-phosphate oxidase</fullName>
    </submittedName>
</protein>